<feature type="region of interest" description="Disordered" evidence="5">
    <location>
        <begin position="367"/>
        <end position="463"/>
    </location>
</feature>
<dbReference type="PANTHER" id="PTHR36049">
    <property type="entry name" value="TRANSMEMBRANE PROTEIN"/>
    <property type="match status" value="1"/>
</dbReference>
<comment type="similarity">
    <text evidence="2">Belongs to the ycf33 family.</text>
</comment>
<evidence type="ECO:0000259" key="7">
    <source>
        <dbReference type="PROSITE" id="PS50846"/>
    </source>
</evidence>
<evidence type="ECO:0000256" key="5">
    <source>
        <dbReference type="SAM" id="MobiDB-lite"/>
    </source>
</evidence>
<evidence type="ECO:0000313" key="9">
    <source>
        <dbReference type="Proteomes" id="UP001054889"/>
    </source>
</evidence>
<comment type="caution">
    <text evidence="8">The sequence shown here is derived from an EMBL/GenBank/DDBJ whole genome shotgun (WGS) entry which is preliminary data.</text>
</comment>
<dbReference type="Pfam" id="PF05421">
    <property type="entry name" value="DUF751"/>
    <property type="match status" value="1"/>
</dbReference>
<keyword evidence="6" id="KW-1133">Transmembrane helix</keyword>
<evidence type="ECO:0000256" key="6">
    <source>
        <dbReference type="SAM" id="Phobius"/>
    </source>
</evidence>
<dbReference type="InterPro" id="IPR008470">
    <property type="entry name" value="Uncharacterised_Ycf33"/>
</dbReference>
<evidence type="ECO:0000256" key="2">
    <source>
        <dbReference type="ARBA" id="ARBA00010985"/>
    </source>
</evidence>
<keyword evidence="4" id="KW-0934">Plastid</keyword>
<dbReference type="Gene3D" id="3.30.70.100">
    <property type="match status" value="1"/>
</dbReference>
<accession>A0AAV5DL57</accession>
<comment type="subcellular location">
    <subcellularLocation>
        <location evidence="1">Plastid</location>
    </subcellularLocation>
</comment>
<sequence length="609" mass="64810">MMNQLSLLHRGLHLPRLPPRHLHGFTAGVVVRVRLSSPEPESKRQAAGRLAVAPQESMEAAAADETHQLLRQEEDMSSSRTCALPTWALIGGITAGVAAAMALSAAAAPPPALALGPEGPLVEEFWDNMRRYALYALTVSTGVAYTVLQPIVELLKNPITARSFAFAFLAGSGFLVSQVLNAMVGNSDFIYRDRRNELENLPEDVLGTILSKLPQNEMSYFIESPCKFTQLKHLRLLSFLYRDVDTISLFSVTAFIYIKNDPIRRGYRAEESAASETDHDHAESSRLAGYRKISTIVLKVDLECQRCYKKIRRTLCKIQDKMNIKTISFDEKSNSVTISGPFDADKVCQKLCCHAGRVIKEMNVTGKEGGGEKAAAAKPAETKDAGKAAEKPKEEKAADKGGKGENKDAGKAENKEAKPASEKKEAAAAKADKDGGKGDNKAAEKPKGDAGKPAKKVTFDDKPPKADIGPLLAKIAAAKAVGPAPPCGEPIAPAPVAAQGVAVPSIWPAPASSVAGYSYNPSYDPSSYYGGGGGYGGYSSGYGACGCGYGGGYCRCGKPAAPAGGGYYGVPVYDHQGWYYGGGGRQQPAYYPPQQQVCCEDPNAGCSVM</sequence>
<reference evidence="8" key="2">
    <citation type="submission" date="2021-12" db="EMBL/GenBank/DDBJ databases">
        <title>Resequencing data analysis of finger millet.</title>
        <authorList>
            <person name="Hatakeyama M."/>
            <person name="Aluri S."/>
            <person name="Balachadran M.T."/>
            <person name="Sivarajan S.R."/>
            <person name="Poveda L."/>
            <person name="Shimizu-Inatsugi R."/>
            <person name="Schlapbach R."/>
            <person name="Sreeman S.M."/>
            <person name="Shimizu K.K."/>
        </authorList>
    </citation>
    <scope>NUCLEOTIDE SEQUENCE</scope>
</reference>
<keyword evidence="6" id="KW-0472">Membrane</keyword>
<evidence type="ECO:0000256" key="1">
    <source>
        <dbReference type="ARBA" id="ARBA00004474"/>
    </source>
</evidence>
<dbReference type="Proteomes" id="UP001054889">
    <property type="component" value="Unassembled WGS sequence"/>
</dbReference>
<evidence type="ECO:0000256" key="3">
    <source>
        <dbReference type="ARBA" id="ARBA00021584"/>
    </source>
</evidence>
<dbReference type="PROSITE" id="PS50846">
    <property type="entry name" value="HMA_2"/>
    <property type="match status" value="1"/>
</dbReference>
<dbReference type="InterPro" id="IPR006121">
    <property type="entry name" value="HMA_dom"/>
</dbReference>
<feature type="domain" description="HMA" evidence="7">
    <location>
        <begin position="293"/>
        <end position="360"/>
    </location>
</feature>
<dbReference type="GO" id="GO:0046872">
    <property type="term" value="F:metal ion binding"/>
    <property type="evidence" value="ECO:0007669"/>
    <property type="project" value="InterPro"/>
</dbReference>
<feature type="compositionally biased region" description="Basic and acidic residues" evidence="5">
    <location>
        <begin position="380"/>
        <end position="463"/>
    </location>
</feature>
<dbReference type="GO" id="GO:0009536">
    <property type="term" value="C:plastid"/>
    <property type="evidence" value="ECO:0007669"/>
    <property type="project" value="UniProtKB-SubCell"/>
</dbReference>
<protein>
    <recommendedName>
        <fullName evidence="3">Uncharacterized protein ycf33</fullName>
    </recommendedName>
</protein>
<dbReference type="EMBL" id="BQKI01000018">
    <property type="protein sequence ID" value="GJN11077.1"/>
    <property type="molecule type" value="Genomic_DNA"/>
</dbReference>
<reference evidence="8" key="1">
    <citation type="journal article" date="2018" name="DNA Res.">
        <title>Multiple hybrid de novo genome assembly of finger millet, an orphan allotetraploid crop.</title>
        <authorList>
            <person name="Hatakeyama M."/>
            <person name="Aluri S."/>
            <person name="Balachadran M.T."/>
            <person name="Sivarajan S.R."/>
            <person name="Patrignani A."/>
            <person name="Gruter S."/>
            <person name="Poveda L."/>
            <person name="Shimizu-Inatsugi R."/>
            <person name="Baeten J."/>
            <person name="Francoijs K.J."/>
            <person name="Nataraja K.N."/>
            <person name="Reddy Y.A.N."/>
            <person name="Phadnis S."/>
            <person name="Ravikumar R.L."/>
            <person name="Schlapbach R."/>
            <person name="Sreeman S.M."/>
            <person name="Shimizu K.K."/>
        </authorList>
    </citation>
    <scope>NUCLEOTIDE SEQUENCE</scope>
</reference>
<keyword evidence="9" id="KW-1185">Reference proteome</keyword>
<name>A0AAV5DL57_ELECO</name>
<evidence type="ECO:0000313" key="8">
    <source>
        <dbReference type="EMBL" id="GJN11077.1"/>
    </source>
</evidence>
<feature type="transmembrane region" description="Helical" evidence="6">
    <location>
        <begin position="164"/>
        <end position="184"/>
    </location>
</feature>
<gene>
    <name evidence="8" type="primary">ga29242</name>
    <name evidence="8" type="ORF">PR202_ga29242</name>
</gene>
<feature type="transmembrane region" description="Helical" evidence="6">
    <location>
        <begin position="86"/>
        <end position="112"/>
    </location>
</feature>
<dbReference type="AlphaFoldDB" id="A0AAV5DL57"/>
<dbReference type="PANTHER" id="PTHR36049:SF3">
    <property type="match status" value="1"/>
</dbReference>
<organism evidence="8 9">
    <name type="scientific">Eleusine coracana subsp. coracana</name>
    <dbReference type="NCBI Taxonomy" id="191504"/>
    <lineage>
        <taxon>Eukaryota</taxon>
        <taxon>Viridiplantae</taxon>
        <taxon>Streptophyta</taxon>
        <taxon>Embryophyta</taxon>
        <taxon>Tracheophyta</taxon>
        <taxon>Spermatophyta</taxon>
        <taxon>Magnoliopsida</taxon>
        <taxon>Liliopsida</taxon>
        <taxon>Poales</taxon>
        <taxon>Poaceae</taxon>
        <taxon>PACMAD clade</taxon>
        <taxon>Chloridoideae</taxon>
        <taxon>Cynodonteae</taxon>
        <taxon>Eleusininae</taxon>
        <taxon>Eleusine</taxon>
    </lineage>
</organism>
<feature type="transmembrane region" description="Helical" evidence="6">
    <location>
        <begin position="132"/>
        <end position="152"/>
    </location>
</feature>
<evidence type="ECO:0000256" key="4">
    <source>
        <dbReference type="ARBA" id="ARBA00022640"/>
    </source>
</evidence>
<proteinExistence type="inferred from homology"/>
<keyword evidence="6" id="KW-0812">Transmembrane</keyword>